<proteinExistence type="predicted"/>
<reference evidence="3" key="1">
    <citation type="journal article" date="2020" name="G3 (Bethesda)">
        <title>High-Quality Assemblies for Three Invasive Social Wasps from the &lt;i&gt;Vespula&lt;/i&gt; Genus.</title>
        <authorList>
            <person name="Harrop T.W.R."/>
            <person name="Guhlin J."/>
            <person name="McLaughlin G.M."/>
            <person name="Permina E."/>
            <person name="Stockwell P."/>
            <person name="Gilligan J."/>
            <person name="Le Lec M.F."/>
            <person name="Gruber M.A.M."/>
            <person name="Quinn O."/>
            <person name="Lovegrove M."/>
            <person name="Duncan E.J."/>
            <person name="Remnant E.J."/>
            <person name="Van Eeckhoven J."/>
            <person name="Graham B."/>
            <person name="Knapp R.A."/>
            <person name="Langford K.W."/>
            <person name="Kronenberg Z."/>
            <person name="Press M.O."/>
            <person name="Eacker S.M."/>
            <person name="Wilson-Rankin E.E."/>
            <person name="Purcell J."/>
            <person name="Lester P.J."/>
            <person name="Dearden P.K."/>
        </authorList>
    </citation>
    <scope>NUCLEOTIDE SEQUENCE</scope>
    <source>
        <strain evidence="3">Volc-1</strain>
    </source>
</reference>
<feature type="compositionally biased region" description="Basic and acidic residues" evidence="1">
    <location>
        <begin position="241"/>
        <end position="250"/>
    </location>
</feature>
<sequence>MFDKEPSVDYEAITDIPRERFQPLYTPRNEKEISDHHLDHPLDDSFGKEGQRKIENVLVRLKRRDRLRSFPVFDPSIVMAALSKSIGIVVLAMFAMVAAYPERERRSVWGWPAVAPLAPAAAVIGPKAIPAAVIGPNAGAAVVSAAAPAVIAARVPAGPTTAAEPAEGPTTAAEPAEGPTTAAEPAEGPTTAADPAEGPTTAAEPTAGPTTATDGTAGATTAAAGATATPWPKPRTPSPQPKDRRSRSGEAEAIATTAAMRIYRKNEQDLYISILSSIFNRSSQLLTKHFMIVLVDESC</sequence>
<keyword evidence="4" id="KW-1185">Reference proteome</keyword>
<comment type="caution">
    <text evidence="3">The sequence shown here is derived from an EMBL/GenBank/DDBJ whole genome shotgun (WGS) entry which is preliminary data.</text>
</comment>
<evidence type="ECO:0000313" key="3">
    <source>
        <dbReference type="EMBL" id="KAF7419977.1"/>
    </source>
</evidence>
<protein>
    <submittedName>
        <fullName evidence="3">Uncharacterized protein</fullName>
    </submittedName>
</protein>
<name>A0A834U7J4_VESPE</name>
<organism evidence="3 4">
    <name type="scientific">Vespula pensylvanica</name>
    <name type="common">Western yellow jacket</name>
    <name type="synonym">Wasp</name>
    <dbReference type="NCBI Taxonomy" id="30213"/>
    <lineage>
        <taxon>Eukaryota</taxon>
        <taxon>Metazoa</taxon>
        <taxon>Ecdysozoa</taxon>
        <taxon>Arthropoda</taxon>
        <taxon>Hexapoda</taxon>
        <taxon>Insecta</taxon>
        <taxon>Pterygota</taxon>
        <taxon>Neoptera</taxon>
        <taxon>Endopterygota</taxon>
        <taxon>Hymenoptera</taxon>
        <taxon>Apocrita</taxon>
        <taxon>Aculeata</taxon>
        <taxon>Vespoidea</taxon>
        <taxon>Vespidae</taxon>
        <taxon>Vespinae</taxon>
        <taxon>Vespula</taxon>
    </lineage>
</organism>
<keyword evidence="2" id="KW-0472">Membrane</keyword>
<evidence type="ECO:0000256" key="2">
    <source>
        <dbReference type="SAM" id="Phobius"/>
    </source>
</evidence>
<gene>
    <name evidence="3" type="ORF">H0235_010274</name>
</gene>
<dbReference type="EMBL" id="JACSDY010000009">
    <property type="protein sequence ID" value="KAF7419977.1"/>
    <property type="molecule type" value="Genomic_DNA"/>
</dbReference>
<feature type="region of interest" description="Disordered" evidence="1">
    <location>
        <begin position="159"/>
        <end position="251"/>
    </location>
</feature>
<evidence type="ECO:0000256" key="1">
    <source>
        <dbReference type="SAM" id="MobiDB-lite"/>
    </source>
</evidence>
<accession>A0A834U7J4</accession>
<feature type="compositionally biased region" description="Low complexity" evidence="1">
    <location>
        <begin position="159"/>
        <end position="230"/>
    </location>
</feature>
<dbReference type="Proteomes" id="UP000600918">
    <property type="component" value="Unassembled WGS sequence"/>
</dbReference>
<keyword evidence="2" id="KW-0812">Transmembrane</keyword>
<dbReference type="AlphaFoldDB" id="A0A834U7J4"/>
<feature type="compositionally biased region" description="Pro residues" evidence="1">
    <location>
        <begin position="231"/>
        <end position="240"/>
    </location>
</feature>
<feature type="transmembrane region" description="Helical" evidence="2">
    <location>
        <begin position="77"/>
        <end position="100"/>
    </location>
</feature>
<evidence type="ECO:0000313" key="4">
    <source>
        <dbReference type="Proteomes" id="UP000600918"/>
    </source>
</evidence>
<keyword evidence="2" id="KW-1133">Transmembrane helix</keyword>